<dbReference type="FunCoup" id="A0A1D6MA93">
    <property type="interactions" value="1015"/>
</dbReference>
<evidence type="ECO:0000313" key="4">
    <source>
        <dbReference type="EnsemblPlants" id="Zm00001eb293270_P001"/>
    </source>
</evidence>
<accession>A0A1D6MA93</accession>
<dbReference type="Proteomes" id="UP000007305">
    <property type="component" value="Chromosome 6"/>
</dbReference>
<reference evidence="4" key="4">
    <citation type="submission" date="2021-05" db="UniProtKB">
        <authorList>
            <consortium name="EnsemblPlants"/>
        </authorList>
    </citation>
    <scope>IDENTIFICATION</scope>
    <source>
        <strain evidence="4">cv. B73</strain>
    </source>
</reference>
<proteinExistence type="predicted"/>
<protein>
    <submittedName>
        <fullName evidence="3 4">Uncharacterized protein</fullName>
    </submittedName>
</protein>
<dbReference type="Gramene" id="Zm00001eb293270_T001">
    <property type="protein sequence ID" value="Zm00001eb293270_P001"/>
    <property type="gene ID" value="Zm00001eb293270"/>
</dbReference>
<keyword evidence="2" id="KW-0732">Signal</keyword>
<organism evidence="3">
    <name type="scientific">Zea mays</name>
    <name type="common">Maize</name>
    <dbReference type="NCBI Taxonomy" id="4577"/>
    <lineage>
        <taxon>Eukaryota</taxon>
        <taxon>Viridiplantae</taxon>
        <taxon>Streptophyta</taxon>
        <taxon>Embryophyta</taxon>
        <taxon>Tracheophyta</taxon>
        <taxon>Spermatophyta</taxon>
        <taxon>Magnoliopsida</taxon>
        <taxon>Liliopsida</taxon>
        <taxon>Poales</taxon>
        <taxon>Poaceae</taxon>
        <taxon>PACMAD clade</taxon>
        <taxon>Panicoideae</taxon>
        <taxon>Andropogonodae</taxon>
        <taxon>Andropogoneae</taxon>
        <taxon>Tripsacinae</taxon>
        <taxon>Zea</taxon>
    </lineage>
</organism>
<reference evidence="5" key="1">
    <citation type="journal article" date="2009" name="Science">
        <title>The B73 maize genome: complexity, diversity, and dynamics.</title>
        <authorList>
            <person name="Schnable P.S."/>
            <person name="Ware D."/>
            <person name="Fulton R.S."/>
            <person name="Stein J.C."/>
            <person name="Wei F."/>
            <person name="Pasternak S."/>
            <person name="Liang C."/>
            <person name="Zhang J."/>
            <person name="Fulton L."/>
            <person name="Graves T.A."/>
            <person name="Minx P."/>
            <person name="Reily A.D."/>
            <person name="Courtney L."/>
            <person name="Kruchowski S.S."/>
            <person name="Tomlinson C."/>
            <person name="Strong C."/>
            <person name="Delehaunty K."/>
            <person name="Fronick C."/>
            <person name="Courtney B."/>
            <person name="Rock S.M."/>
            <person name="Belter E."/>
            <person name="Du F."/>
            <person name="Kim K."/>
            <person name="Abbott R.M."/>
            <person name="Cotton M."/>
            <person name="Levy A."/>
            <person name="Marchetto P."/>
            <person name="Ochoa K."/>
            <person name="Jackson S.M."/>
            <person name="Gillam B."/>
            <person name="Chen W."/>
            <person name="Yan L."/>
            <person name="Higginbotham J."/>
            <person name="Cardenas M."/>
            <person name="Waligorski J."/>
            <person name="Applebaum E."/>
            <person name="Phelps L."/>
            <person name="Falcone J."/>
            <person name="Kanchi K."/>
            <person name="Thane T."/>
            <person name="Scimone A."/>
            <person name="Thane N."/>
            <person name="Henke J."/>
            <person name="Wang T."/>
            <person name="Ruppert J."/>
            <person name="Shah N."/>
            <person name="Rotter K."/>
            <person name="Hodges J."/>
            <person name="Ingenthron E."/>
            <person name="Cordes M."/>
            <person name="Kohlberg S."/>
            <person name="Sgro J."/>
            <person name="Delgado B."/>
            <person name="Mead K."/>
            <person name="Chinwalla A."/>
            <person name="Leonard S."/>
            <person name="Crouse K."/>
            <person name="Collura K."/>
            <person name="Kudrna D."/>
            <person name="Currie J."/>
            <person name="He R."/>
            <person name="Angelova A."/>
            <person name="Rajasekar S."/>
            <person name="Mueller T."/>
            <person name="Lomeli R."/>
            <person name="Scara G."/>
            <person name="Ko A."/>
            <person name="Delaney K."/>
            <person name="Wissotski M."/>
            <person name="Lopez G."/>
            <person name="Campos D."/>
            <person name="Braidotti M."/>
            <person name="Ashley E."/>
            <person name="Golser W."/>
            <person name="Kim H."/>
            <person name="Lee S."/>
            <person name="Lin J."/>
            <person name="Dujmic Z."/>
            <person name="Kim W."/>
            <person name="Talag J."/>
            <person name="Zuccolo A."/>
            <person name="Fan C."/>
            <person name="Sebastian A."/>
            <person name="Kramer M."/>
            <person name="Spiegel L."/>
            <person name="Nascimento L."/>
            <person name="Zutavern T."/>
            <person name="Miller B."/>
            <person name="Ambroise C."/>
            <person name="Muller S."/>
            <person name="Spooner W."/>
            <person name="Narechania A."/>
            <person name="Ren L."/>
            <person name="Wei S."/>
            <person name="Kumari S."/>
            <person name="Faga B."/>
            <person name="Levy M.J."/>
            <person name="McMahan L."/>
            <person name="Van Buren P."/>
            <person name="Vaughn M.W."/>
            <person name="Ying K."/>
            <person name="Yeh C.-T."/>
            <person name="Emrich S.J."/>
            <person name="Jia Y."/>
            <person name="Kalyanaraman A."/>
            <person name="Hsia A.-P."/>
            <person name="Barbazuk W.B."/>
            <person name="Baucom R.S."/>
            <person name="Brutnell T.P."/>
            <person name="Carpita N.C."/>
            <person name="Chaparro C."/>
            <person name="Chia J.-M."/>
            <person name="Deragon J.-M."/>
            <person name="Estill J.C."/>
            <person name="Fu Y."/>
            <person name="Jeddeloh J.A."/>
            <person name="Han Y."/>
            <person name="Lee H."/>
            <person name="Li P."/>
            <person name="Lisch D.R."/>
            <person name="Liu S."/>
            <person name="Liu Z."/>
            <person name="Nagel D.H."/>
            <person name="McCann M.C."/>
            <person name="SanMiguel P."/>
            <person name="Myers A.M."/>
            <person name="Nettleton D."/>
            <person name="Nguyen J."/>
            <person name="Penning B.W."/>
            <person name="Ponnala L."/>
            <person name="Schneider K.L."/>
            <person name="Schwartz D.C."/>
            <person name="Sharma A."/>
            <person name="Soderlund C."/>
            <person name="Springer N.M."/>
            <person name="Sun Q."/>
            <person name="Wang H."/>
            <person name="Waterman M."/>
            <person name="Westerman R."/>
            <person name="Wolfgruber T.K."/>
            <person name="Yang L."/>
            <person name="Yu Y."/>
            <person name="Zhang L."/>
            <person name="Zhou S."/>
            <person name="Zhu Q."/>
            <person name="Bennetzen J.L."/>
            <person name="Dawe R.K."/>
            <person name="Jiang J."/>
            <person name="Jiang N."/>
            <person name="Presting G.G."/>
            <person name="Wessler S.R."/>
            <person name="Aluru S."/>
            <person name="Martienssen R.A."/>
            <person name="Clifton S.W."/>
            <person name="McCombie W.R."/>
            <person name="Wing R.A."/>
            <person name="Wilson R.K."/>
        </authorList>
    </citation>
    <scope>NUCLEOTIDE SEQUENCE [LARGE SCALE GENOMIC DNA]</scope>
    <source>
        <strain evidence="5">cv. B73</strain>
    </source>
</reference>
<name>A0A1D6MA93_MAIZE</name>
<dbReference type="PaxDb" id="4577-AC206165.3_FGP009"/>
<dbReference type="OMA" id="RCSPCQG"/>
<dbReference type="AlphaFoldDB" id="A0A1D6MA93"/>
<feature type="chain" id="PRO_5010806932" evidence="2">
    <location>
        <begin position="44"/>
        <end position="125"/>
    </location>
</feature>
<sequence>MGSRSGDRAPTSSSSSSLALRAAWACLALCLLLLLSRCPPCQGRELLQAEAEGEGGKVMLMHFEGGLVFRVPPAPASVDVGEEEEPAPAAAVPVPVPSSRRGFAPVAAGRAARSMRSVPSPGVGH</sequence>
<evidence type="ECO:0000313" key="5">
    <source>
        <dbReference type="Proteomes" id="UP000007305"/>
    </source>
</evidence>
<feature type="region of interest" description="Disordered" evidence="1">
    <location>
        <begin position="78"/>
        <end position="125"/>
    </location>
</feature>
<evidence type="ECO:0000256" key="1">
    <source>
        <dbReference type="SAM" id="MobiDB-lite"/>
    </source>
</evidence>
<feature type="signal peptide" evidence="2">
    <location>
        <begin position="1"/>
        <end position="43"/>
    </location>
</feature>
<evidence type="ECO:0000313" key="3">
    <source>
        <dbReference type="EMBL" id="AQK87713.1"/>
    </source>
</evidence>
<reference evidence="4" key="3">
    <citation type="submission" date="2019-07" db="EMBL/GenBank/DDBJ databases">
        <authorList>
            <person name="Seetharam A."/>
            <person name="Woodhouse M."/>
            <person name="Cannon E."/>
        </authorList>
    </citation>
    <scope>NUCLEOTIDE SEQUENCE [LARGE SCALE GENOMIC DNA]</scope>
    <source>
        <strain evidence="4">cv. B73</strain>
    </source>
</reference>
<keyword evidence="5" id="KW-1185">Reference proteome</keyword>
<evidence type="ECO:0000256" key="2">
    <source>
        <dbReference type="SAM" id="SignalP"/>
    </source>
</evidence>
<gene>
    <name evidence="3" type="ORF">ZEAMMB73_Zm00001d038748</name>
</gene>
<reference evidence="3" key="2">
    <citation type="submission" date="2015-12" db="EMBL/GenBank/DDBJ databases">
        <title>Update maize B73 reference genome by single molecule sequencing technologies.</title>
        <authorList>
            <consortium name="Maize Genome Sequencing Project"/>
            <person name="Ware D."/>
        </authorList>
    </citation>
    <scope>NUCLEOTIDE SEQUENCE</scope>
    <source>
        <tissue evidence="3">Seedling</tissue>
    </source>
</reference>
<dbReference type="EnsemblPlants" id="Zm00001eb293270_T001">
    <property type="protein sequence ID" value="Zm00001eb293270_P001"/>
    <property type="gene ID" value="Zm00001eb293270"/>
</dbReference>
<dbReference type="EMBL" id="CM000782">
    <property type="protein sequence ID" value="AQK87713.1"/>
    <property type="molecule type" value="Genomic_DNA"/>
</dbReference>